<organism evidence="1 2">
    <name type="scientific">Vibrio thalassae</name>
    <dbReference type="NCBI Taxonomy" id="1243014"/>
    <lineage>
        <taxon>Bacteria</taxon>
        <taxon>Pseudomonadati</taxon>
        <taxon>Pseudomonadota</taxon>
        <taxon>Gammaproteobacteria</taxon>
        <taxon>Vibrionales</taxon>
        <taxon>Vibrionaceae</taxon>
        <taxon>Vibrio</taxon>
    </lineage>
</organism>
<evidence type="ECO:0000313" key="1">
    <source>
        <dbReference type="EMBL" id="SNX50703.1"/>
    </source>
</evidence>
<accession>A0A240EQX6</accession>
<evidence type="ECO:0000313" key="2">
    <source>
        <dbReference type="Proteomes" id="UP000219336"/>
    </source>
</evidence>
<reference evidence="2" key="1">
    <citation type="submission" date="2016-06" db="EMBL/GenBank/DDBJ databases">
        <authorList>
            <person name="Rodrigo-Torres L."/>
            <person name="Arahal R.D."/>
            <person name="Lucena T."/>
        </authorList>
    </citation>
    <scope>NUCLEOTIDE SEQUENCE [LARGE SCALE GENOMIC DNA]</scope>
    <source>
        <strain evidence="2">CECT8203</strain>
    </source>
</reference>
<sequence length="193" mass="21017">MLVSAMLACNSLNVVTGLLANSLRYKPWIVASLDSAVSPINWVNKSASAIDVSAIRAGKLLMAIELTTFATSTLCNVEKRTPSFSTAQLMLSLAFLSTDRSVIMVKLESVPWYFKLTWLLSPLMLATCRSPLLSSCQVILGAVRGDNKSRLNTSCHVPSFAVTTKRAVPSWFTLIWSIDTLAISGERLSMVTL</sequence>
<protein>
    <submittedName>
        <fullName evidence="1">Uncharacterized protein</fullName>
    </submittedName>
</protein>
<gene>
    <name evidence="1" type="ORF">VTH8203_04366</name>
</gene>
<keyword evidence="2" id="KW-1185">Reference proteome</keyword>
<dbReference type="Proteomes" id="UP000219336">
    <property type="component" value="Unassembled WGS sequence"/>
</dbReference>
<dbReference type="AlphaFoldDB" id="A0A240EQX6"/>
<name>A0A240EQX6_9VIBR</name>
<dbReference type="EMBL" id="OANU01000133">
    <property type="protein sequence ID" value="SNX50703.1"/>
    <property type="molecule type" value="Genomic_DNA"/>
</dbReference>
<proteinExistence type="predicted"/>